<dbReference type="InterPro" id="IPR037237">
    <property type="entry name" value="IlvD/EDD_N"/>
</dbReference>
<dbReference type="Proteomes" id="UP000650524">
    <property type="component" value="Unassembled WGS sequence"/>
</dbReference>
<dbReference type="PANTHER" id="PTHR43661">
    <property type="entry name" value="D-XYLONATE DEHYDRATASE"/>
    <property type="match status" value="1"/>
</dbReference>
<proteinExistence type="inferred from homology"/>
<keyword evidence="2" id="KW-0456">Lyase</keyword>
<gene>
    <name evidence="4" type="ORF">H8E19_06565</name>
</gene>
<dbReference type="SUPFAM" id="SSF143975">
    <property type="entry name" value="IlvD/EDD N-terminal domain-like"/>
    <property type="match status" value="1"/>
</dbReference>
<dbReference type="InterPro" id="IPR011006">
    <property type="entry name" value="CheY-like_superfamily"/>
</dbReference>
<dbReference type="InterPro" id="IPR000581">
    <property type="entry name" value="ILV_EDD_N"/>
</dbReference>
<dbReference type="PANTHER" id="PTHR43661:SF3">
    <property type="entry name" value="D-XYLONATE DEHYDRATASE YAGF-RELATED"/>
    <property type="match status" value="1"/>
</dbReference>
<evidence type="ECO:0000313" key="5">
    <source>
        <dbReference type="Proteomes" id="UP000650524"/>
    </source>
</evidence>
<evidence type="ECO:0000256" key="1">
    <source>
        <dbReference type="ARBA" id="ARBA00006486"/>
    </source>
</evidence>
<dbReference type="EMBL" id="JACNJD010000183">
    <property type="protein sequence ID" value="MBC8177053.1"/>
    <property type="molecule type" value="Genomic_DNA"/>
</dbReference>
<evidence type="ECO:0000313" key="4">
    <source>
        <dbReference type="EMBL" id="MBC8177053.1"/>
    </source>
</evidence>
<comment type="caution">
    <text evidence="4">The sequence shown here is derived from an EMBL/GenBank/DDBJ whole genome shotgun (WGS) entry which is preliminary data.</text>
</comment>
<dbReference type="GO" id="GO:0016836">
    <property type="term" value="F:hydro-lyase activity"/>
    <property type="evidence" value="ECO:0007669"/>
    <property type="project" value="TreeGrafter"/>
</dbReference>
<dbReference type="SUPFAM" id="SSF52172">
    <property type="entry name" value="CheY-like"/>
    <property type="match status" value="1"/>
</dbReference>
<evidence type="ECO:0000259" key="3">
    <source>
        <dbReference type="Pfam" id="PF00920"/>
    </source>
</evidence>
<dbReference type="GO" id="GO:0005829">
    <property type="term" value="C:cytosol"/>
    <property type="evidence" value="ECO:0007669"/>
    <property type="project" value="TreeGrafter"/>
</dbReference>
<sequence length="205" mass="22422">MRVGIITNDQTDNLVDTVIVKQMLSKLGVPVEEVVEGCFCCKFDELINQMEKILARQSGRAVVSLVAKDIRPSAIMNRQAFLNAIAVDMAIGGSTNTLLHLLAVAQEARVEVSLDDFDRISRRTPNLCRISPSGAHHIVDFHEAGGRVYPLIMEARPDLKVIVCSGYSIHGPAQDILDAGAEGFIQKPFLIAPFAEKLKEVLEGK</sequence>
<organism evidence="4 5">
    <name type="scientific">Candidatus Desulfacyla euxinica</name>
    <dbReference type="NCBI Taxonomy" id="2841693"/>
    <lineage>
        <taxon>Bacteria</taxon>
        <taxon>Deltaproteobacteria</taxon>
        <taxon>Candidatus Desulfacyla</taxon>
    </lineage>
</organism>
<protein>
    <submittedName>
        <fullName evidence="4">Dihydroxy-acid dehydratase</fullName>
    </submittedName>
</protein>
<comment type="similarity">
    <text evidence="1">Belongs to the IlvD/Edd family.</text>
</comment>
<name>A0A8J6T804_9DELT</name>
<dbReference type="AlphaFoldDB" id="A0A8J6T804"/>
<accession>A0A8J6T804</accession>
<evidence type="ECO:0000256" key="2">
    <source>
        <dbReference type="ARBA" id="ARBA00023239"/>
    </source>
</evidence>
<dbReference type="Gene3D" id="3.40.50.2300">
    <property type="match status" value="1"/>
</dbReference>
<dbReference type="Pfam" id="PF00920">
    <property type="entry name" value="ILVD_EDD_N"/>
    <property type="match status" value="1"/>
</dbReference>
<feature type="domain" description="Dihydroxy-acid/6-phosphogluconate dehydratase N-terminal" evidence="3">
    <location>
        <begin position="51"/>
        <end position="147"/>
    </location>
</feature>
<reference evidence="4 5" key="1">
    <citation type="submission" date="2020-08" db="EMBL/GenBank/DDBJ databases">
        <title>Bridging the membrane lipid divide: bacteria of the FCB group superphylum have the potential to synthesize archaeal ether lipids.</title>
        <authorList>
            <person name="Villanueva L."/>
            <person name="Von Meijenfeldt F.A.B."/>
            <person name="Westbye A.B."/>
            <person name="Yadav S."/>
            <person name="Hopmans E.C."/>
            <person name="Dutilh B.E."/>
            <person name="Sinninghe Damste J.S."/>
        </authorList>
    </citation>
    <scope>NUCLEOTIDE SEQUENCE [LARGE SCALE GENOMIC DNA]</scope>
    <source>
        <strain evidence="4">NIOZ-UU27</strain>
    </source>
</reference>